<gene>
    <name evidence="2" type="ORF">MCHUDSM44219_01973</name>
</gene>
<keyword evidence="1" id="KW-0732">Signal</keyword>
<feature type="chain" id="PRO_5005284051" evidence="1">
    <location>
        <begin position="36"/>
        <end position="111"/>
    </location>
</feature>
<dbReference type="PATRIC" id="fig|1800.3.peg.1977"/>
<accession>A0A0J6WGD7</accession>
<evidence type="ECO:0000313" key="2">
    <source>
        <dbReference type="EMBL" id="KMO81619.1"/>
    </source>
</evidence>
<proteinExistence type="predicted"/>
<organism evidence="2 3">
    <name type="scientific">Mycolicibacterium chubuense</name>
    <name type="common">Mycobacterium chubuense</name>
    <dbReference type="NCBI Taxonomy" id="1800"/>
    <lineage>
        <taxon>Bacteria</taxon>
        <taxon>Bacillati</taxon>
        <taxon>Actinomycetota</taxon>
        <taxon>Actinomycetes</taxon>
        <taxon>Mycobacteriales</taxon>
        <taxon>Mycobacteriaceae</taxon>
        <taxon>Mycolicibacterium</taxon>
    </lineage>
</organism>
<dbReference type="EMBL" id="JYNX01000031">
    <property type="protein sequence ID" value="KMO81619.1"/>
    <property type="molecule type" value="Genomic_DNA"/>
</dbReference>
<evidence type="ECO:0000256" key="1">
    <source>
        <dbReference type="SAM" id="SignalP"/>
    </source>
</evidence>
<evidence type="ECO:0000313" key="3">
    <source>
        <dbReference type="Proteomes" id="UP000036176"/>
    </source>
</evidence>
<protein>
    <submittedName>
        <fullName evidence="2">Uncharacterized protein</fullName>
    </submittedName>
</protein>
<keyword evidence="3" id="KW-1185">Reference proteome</keyword>
<dbReference type="OrthoDB" id="9850083at2"/>
<feature type="signal peptide" evidence="1">
    <location>
        <begin position="1"/>
        <end position="35"/>
    </location>
</feature>
<dbReference type="RefSeq" id="WP_048417974.1">
    <property type="nucleotide sequence ID" value="NZ_JYNX01000031.1"/>
</dbReference>
<reference evidence="2 3" key="1">
    <citation type="journal article" date="2015" name="Genome Biol. Evol.">
        <title>Characterization of Three Mycobacterium spp. with Potential Use in Bioremediation by Genome Sequencing and Comparative Genomics.</title>
        <authorList>
            <person name="Das S."/>
            <person name="Pettersson B.M."/>
            <person name="Behra P.R."/>
            <person name="Ramesh M."/>
            <person name="Dasgupta S."/>
            <person name="Bhattacharya A."/>
            <person name="Kirsebom L.A."/>
        </authorList>
    </citation>
    <scope>NUCLEOTIDE SEQUENCE [LARGE SCALE GENOMIC DNA]</scope>
    <source>
        <strain evidence="2 3">DSM 44219</strain>
    </source>
</reference>
<dbReference type="Proteomes" id="UP000036176">
    <property type="component" value="Unassembled WGS sequence"/>
</dbReference>
<name>A0A0J6WGD7_MYCCU</name>
<dbReference type="AlphaFoldDB" id="A0A0J6WGD7"/>
<sequence precursor="true">MSHFIERATTSALIAVAAGTAALGIALGSATVANAESFKQDPGGLKMMCDRYGGSYIEKSAGSGAWCAWKDGSTTVCDKNDNCTIVEPAKMVRDEPGRVVLQPGGVLVPLG</sequence>
<comment type="caution">
    <text evidence="2">The sequence shown here is derived from an EMBL/GenBank/DDBJ whole genome shotgun (WGS) entry which is preliminary data.</text>
</comment>